<evidence type="ECO:0000313" key="12">
    <source>
        <dbReference type="EMBL" id="PWY94462.1"/>
    </source>
</evidence>
<feature type="domain" description="AP complex mu/sigma subunit" evidence="10">
    <location>
        <begin position="1"/>
        <end position="155"/>
    </location>
</feature>
<dbReference type="Pfam" id="PF01217">
    <property type="entry name" value="Clat_adaptor_s"/>
    <property type="match status" value="1"/>
</dbReference>
<dbReference type="PANTHER" id="PTHR11753">
    <property type="entry name" value="ADAPTOR COMPLEXES SMALL SUBUNIT FAMILY"/>
    <property type="match status" value="1"/>
</dbReference>
<evidence type="ECO:0000256" key="6">
    <source>
        <dbReference type="ARBA" id="ARBA00022980"/>
    </source>
</evidence>
<dbReference type="OrthoDB" id="29563at2759"/>
<reference evidence="12 13" key="1">
    <citation type="submission" date="2016-12" db="EMBL/GenBank/DDBJ databases">
        <title>The genomes of Aspergillus section Nigri reveals drivers in fungal speciation.</title>
        <authorList>
            <consortium name="DOE Joint Genome Institute"/>
            <person name="Vesth T.C."/>
            <person name="Nybo J."/>
            <person name="Theobald S."/>
            <person name="Brandl J."/>
            <person name="Frisvad J.C."/>
            <person name="Nielsen K.F."/>
            <person name="Lyhne E.K."/>
            <person name="Kogle M.E."/>
            <person name="Kuo A."/>
            <person name="Riley R."/>
            <person name="Clum A."/>
            <person name="Nolan M."/>
            <person name="Lipzen A."/>
            <person name="Salamov A."/>
            <person name="Henrissat B."/>
            <person name="Wiebenga A."/>
            <person name="De Vries R.P."/>
            <person name="Grigoriev I.V."/>
            <person name="Mortensen U.H."/>
            <person name="Andersen M.R."/>
            <person name="Baker S.E."/>
        </authorList>
    </citation>
    <scope>NUCLEOTIDE SEQUENCE [LARGE SCALE GENOMIC DNA]</scope>
    <source>
        <strain evidence="12 13">CBS 115572</strain>
    </source>
</reference>
<dbReference type="GO" id="GO:0015031">
    <property type="term" value="P:protein transport"/>
    <property type="evidence" value="ECO:0007669"/>
    <property type="project" value="UniProtKB-KW"/>
</dbReference>
<dbReference type="InterPro" id="IPR016635">
    <property type="entry name" value="AP_complex_ssu"/>
</dbReference>
<dbReference type="PRINTS" id="PR00882">
    <property type="entry name" value="RIBOSOMALL7A"/>
</dbReference>
<comment type="caution">
    <text evidence="12">The sequence shown here is derived from an EMBL/GenBank/DDBJ whole genome shotgun (WGS) entry which is preliminary data.</text>
</comment>
<dbReference type="SUPFAM" id="SSF64356">
    <property type="entry name" value="SNARE-like"/>
    <property type="match status" value="1"/>
</dbReference>
<protein>
    <submittedName>
        <fullName evidence="12">60S ribosomal protein L7A</fullName>
    </submittedName>
</protein>
<dbReference type="GeneID" id="37115796"/>
<evidence type="ECO:0000259" key="10">
    <source>
        <dbReference type="Pfam" id="PF01217"/>
    </source>
</evidence>
<evidence type="ECO:0000256" key="3">
    <source>
        <dbReference type="ARBA" id="ARBA00007337"/>
    </source>
</evidence>
<evidence type="ECO:0000259" key="11">
    <source>
        <dbReference type="Pfam" id="PF01248"/>
    </source>
</evidence>
<dbReference type="AlphaFoldDB" id="A0A317X9Z0"/>
<keyword evidence="8" id="KW-0687">Ribonucleoprotein</keyword>
<dbReference type="GO" id="GO:0005840">
    <property type="term" value="C:ribosome"/>
    <property type="evidence" value="ECO:0007669"/>
    <property type="project" value="UniProtKB-KW"/>
</dbReference>
<comment type="similarity">
    <text evidence="3">Belongs to the eukaryotic ribosomal protein eL8 family.</text>
</comment>
<dbReference type="PRINTS" id="PR00881">
    <property type="entry name" value="L7ARS6FAMILY"/>
</dbReference>
<evidence type="ECO:0000256" key="2">
    <source>
        <dbReference type="ARBA" id="ARBA00006972"/>
    </source>
</evidence>
<dbReference type="Pfam" id="PF01248">
    <property type="entry name" value="Ribosomal_L7Ae"/>
    <property type="match status" value="1"/>
</dbReference>
<keyword evidence="5" id="KW-0653">Protein transport</keyword>
<dbReference type="GO" id="GO:1990904">
    <property type="term" value="C:ribonucleoprotein complex"/>
    <property type="evidence" value="ECO:0007669"/>
    <property type="project" value="UniProtKB-KW"/>
</dbReference>
<dbReference type="InterPro" id="IPR001921">
    <property type="entry name" value="Ribosomal_eL8_euk"/>
</dbReference>
<dbReference type="GO" id="GO:0012505">
    <property type="term" value="C:endomembrane system"/>
    <property type="evidence" value="ECO:0007669"/>
    <property type="project" value="UniProtKB-SubCell"/>
</dbReference>
<dbReference type="FunFam" id="3.30.1330.30:FF:000003">
    <property type="entry name" value="60S ribosomal protein L7a"/>
    <property type="match status" value="1"/>
</dbReference>
<keyword evidence="13" id="KW-1185">Reference proteome</keyword>
<comment type="similarity">
    <text evidence="2">Belongs to the adaptor complexes small subunit family.</text>
</comment>
<dbReference type="RefSeq" id="XP_025471223.1">
    <property type="nucleotide sequence ID" value="XM_025613653.1"/>
</dbReference>
<dbReference type="InterPro" id="IPR029064">
    <property type="entry name" value="Ribosomal_eL30-like_sf"/>
</dbReference>
<evidence type="ECO:0000256" key="4">
    <source>
        <dbReference type="ARBA" id="ARBA00022448"/>
    </source>
</evidence>
<keyword evidence="7" id="KW-0472">Membrane</keyword>
<feature type="domain" description="Ribosomal protein eL8/eL30/eS12/Gadd45" evidence="11">
    <location>
        <begin position="307"/>
        <end position="398"/>
    </location>
</feature>
<dbReference type="SUPFAM" id="SSF55315">
    <property type="entry name" value="L30e-like"/>
    <property type="match status" value="1"/>
</dbReference>
<dbReference type="InterPro" id="IPR011012">
    <property type="entry name" value="Longin-like_dom_sf"/>
</dbReference>
<evidence type="ECO:0000256" key="5">
    <source>
        <dbReference type="ARBA" id="ARBA00022927"/>
    </source>
</evidence>
<name>A0A317X9Z0_9EURO</name>
<dbReference type="Proteomes" id="UP000246702">
    <property type="component" value="Unassembled WGS sequence"/>
</dbReference>
<organism evidence="12 13">
    <name type="scientific">Aspergillus sclerotioniger CBS 115572</name>
    <dbReference type="NCBI Taxonomy" id="1450535"/>
    <lineage>
        <taxon>Eukaryota</taxon>
        <taxon>Fungi</taxon>
        <taxon>Dikarya</taxon>
        <taxon>Ascomycota</taxon>
        <taxon>Pezizomycotina</taxon>
        <taxon>Eurotiomycetes</taxon>
        <taxon>Eurotiomycetidae</taxon>
        <taxon>Eurotiales</taxon>
        <taxon>Aspergillaceae</taxon>
        <taxon>Aspergillus</taxon>
        <taxon>Aspergillus subgen. Circumdati</taxon>
    </lineage>
</organism>
<dbReference type="Gene3D" id="3.30.1330.30">
    <property type="match status" value="1"/>
</dbReference>
<evidence type="ECO:0000313" key="13">
    <source>
        <dbReference type="Proteomes" id="UP000246702"/>
    </source>
</evidence>
<proteinExistence type="inferred from homology"/>
<dbReference type="EMBL" id="MSFK01000004">
    <property type="protein sequence ID" value="PWY94462.1"/>
    <property type="molecule type" value="Genomic_DNA"/>
</dbReference>
<comment type="subcellular location">
    <subcellularLocation>
        <location evidence="1">Endomembrane system</location>
    </subcellularLocation>
</comment>
<sequence>MINAVLVFNNNGQPRLTKFYTQIDTQTKQSLIAQIYKLVSQRPASACNFLPLPPLLSRGASSSAANGPSDAPTQITYRTYATLSFIMISTSTESPLALIDLIQVFVEALDRMFENVCELDLIFGYETMHAVLSEMIIGGVVVETNIDKIVSAVRNQEGSSGKKKAIQAASSGIGRGPLPVLGAWRPAPKSGKKTAPLPYPQGKAGAKKAPKNPLIEKRSRNFGIGQDIQPKRNLSRFVKWPEYVRLQRQKKILNLRLKVPPSIAQFQATLDRNTAAQTFKFLNKYRPETKVEKKERLHAEATAVAEGKKKEDVSKKPYNVKYGLNHVVGLVENKKASLVLIAHDVDPIELVVFLPALCRKMGVPYAIVKGKARLGTVVHKKTAAVLALTEVRSEDKAEFAKLLSAVKEGYTDKTEESRRHWGGGIMGAKAVARQEKKRKAVEGAIRV</sequence>
<dbReference type="PROSITE" id="PS01082">
    <property type="entry name" value="RIBOSOMAL_L7AE"/>
    <property type="match status" value="1"/>
</dbReference>
<feature type="region of interest" description="Disordered" evidence="9">
    <location>
        <begin position="188"/>
        <end position="211"/>
    </location>
</feature>
<evidence type="ECO:0000256" key="9">
    <source>
        <dbReference type="SAM" id="MobiDB-lite"/>
    </source>
</evidence>
<evidence type="ECO:0000256" key="1">
    <source>
        <dbReference type="ARBA" id="ARBA00004308"/>
    </source>
</evidence>
<dbReference type="InterPro" id="IPR004038">
    <property type="entry name" value="Ribosomal_eL8/eL30/eS12/Gad45"/>
</dbReference>
<dbReference type="Gene3D" id="3.30.450.60">
    <property type="match status" value="1"/>
</dbReference>
<keyword evidence="4" id="KW-0813">Transport</keyword>
<dbReference type="InterPro" id="IPR004037">
    <property type="entry name" value="Ribosomal_eL8-like_CS"/>
</dbReference>
<dbReference type="InterPro" id="IPR022775">
    <property type="entry name" value="AP_mu_sigma_su"/>
</dbReference>
<dbReference type="FunFam" id="3.30.450.60:FF:000001">
    <property type="entry name" value="AP complex subunit sigma"/>
    <property type="match status" value="1"/>
</dbReference>
<evidence type="ECO:0000256" key="8">
    <source>
        <dbReference type="ARBA" id="ARBA00023274"/>
    </source>
</evidence>
<accession>A0A317X9Z0</accession>
<gene>
    <name evidence="12" type="ORF">BO94DRAFT_553406</name>
</gene>
<dbReference type="STRING" id="1450535.A0A317X9Z0"/>
<dbReference type="InterPro" id="IPR018492">
    <property type="entry name" value="Ribosomal_eL8/Nhp2"/>
</dbReference>
<evidence type="ECO:0000256" key="7">
    <source>
        <dbReference type="ARBA" id="ARBA00023136"/>
    </source>
</evidence>
<dbReference type="GO" id="GO:0042254">
    <property type="term" value="P:ribosome biogenesis"/>
    <property type="evidence" value="ECO:0007669"/>
    <property type="project" value="InterPro"/>
</dbReference>
<keyword evidence="6 12" id="KW-0689">Ribosomal protein</keyword>